<keyword evidence="2 6" id="KW-0812">Transmembrane</keyword>
<evidence type="ECO:0000256" key="4">
    <source>
        <dbReference type="ARBA" id="ARBA00023136"/>
    </source>
</evidence>
<feature type="transmembrane region" description="Helical" evidence="6">
    <location>
        <begin position="382"/>
        <end position="402"/>
    </location>
</feature>
<dbReference type="SUPFAM" id="SSF103473">
    <property type="entry name" value="MFS general substrate transporter"/>
    <property type="match status" value="1"/>
</dbReference>
<feature type="transmembrane region" description="Helical" evidence="6">
    <location>
        <begin position="115"/>
        <end position="136"/>
    </location>
</feature>
<dbReference type="EMBL" id="GFXV01003482">
    <property type="protein sequence ID" value="MBW15287.1"/>
    <property type="molecule type" value="Transcribed_RNA"/>
</dbReference>
<dbReference type="GO" id="GO:0022857">
    <property type="term" value="F:transmembrane transporter activity"/>
    <property type="evidence" value="ECO:0007669"/>
    <property type="project" value="InterPro"/>
</dbReference>
<proteinExistence type="predicted"/>
<dbReference type="GO" id="GO:0016020">
    <property type="term" value="C:membrane"/>
    <property type="evidence" value="ECO:0007669"/>
    <property type="project" value="UniProtKB-SubCell"/>
</dbReference>
<dbReference type="InterPro" id="IPR036259">
    <property type="entry name" value="MFS_trans_sf"/>
</dbReference>
<feature type="transmembrane region" description="Helical" evidence="6">
    <location>
        <begin position="473"/>
        <end position="494"/>
    </location>
</feature>
<sequence>MIDNVELKTMTREEPTEEKCEQPLPPGENHEAWQNMSVLSKFKFIFDHCTIEPMFGCYIMTSVLTGLCTQNLNLQKACRVNLKLENSTCSALDNRNSDDYAKEEVMVQELVADMIIWKTIVQSSIPMVLIIFIGSWSDRNHKRKPCMLIPIVGELLTSIGLLFCTYYFYEFPVEVVGLVESLPPAMTGGWMTMVMAIFSYIGDVSSVKYRTLRIGIANVFYSVAVPIGTALSGVLFRALGFYGVYIIATVLYIFAFVYGMVFIKETKPVIRIESKEPPRDTSCLDFLKDFFSLSHIKEAVRVTFKEGQYNRRLRIIALMVVVIVVMGPLHGEMSVMYLFTRVRFNWDEVNYSMFSTYSMITNLVGTMFSVGVFSHMLQIDDALIGVISCMSKILAGFVYAFATTDFVFYLAPLVDIVNGTSFIAMRSIISKLVPPDELGKVNSLFGVCEALVPLIYGPMYSAVYKATLKTVPGAFFLLGGALTAPAALIFLWMYNEHKKEQREKEAEIKDEEKKSGPLKKKNSLDFRISSHDFDLKTILDRRTQTHRGSGQFSSLGLDNIAFQMEEGASKG</sequence>
<protein>
    <submittedName>
        <fullName evidence="7">Solute carrier family 46 member 3</fullName>
    </submittedName>
</protein>
<comment type="subcellular location">
    <subcellularLocation>
        <location evidence="1">Membrane</location>
        <topology evidence="1">Multi-pass membrane protein</topology>
    </subcellularLocation>
</comment>
<evidence type="ECO:0000256" key="6">
    <source>
        <dbReference type="SAM" id="Phobius"/>
    </source>
</evidence>
<feature type="transmembrane region" description="Helical" evidence="6">
    <location>
        <begin position="148"/>
        <end position="169"/>
    </location>
</feature>
<reference evidence="7" key="1">
    <citation type="submission" date="2017-10" db="EMBL/GenBank/DDBJ databases">
        <title>Transcriptome Assembly of Sugarcane Aphid Adults.</title>
        <authorList>
            <person name="Scully E.D."/>
            <person name="Palmer N.A."/>
            <person name="Geib S.M."/>
            <person name="Sarath G."/>
            <person name="Sattler S.E."/>
        </authorList>
    </citation>
    <scope>NUCLEOTIDE SEQUENCE</scope>
    <source>
        <tissue evidence="7">Whole body</tissue>
    </source>
</reference>
<feature type="transmembrane region" description="Helical" evidence="6">
    <location>
        <begin position="408"/>
        <end position="429"/>
    </location>
</feature>
<evidence type="ECO:0000256" key="5">
    <source>
        <dbReference type="SAM" id="MobiDB-lite"/>
    </source>
</evidence>
<gene>
    <name evidence="7" type="primary">SLC46A3_3</name>
</gene>
<keyword evidence="3 6" id="KW-1133">Transmembrane helix</keyword>
<accession>A0A2H8TM94</accession>
<feature type="transmembrane region" description="Helical" evidence="6">
    <location>
        <begin position="441"/>
        <end position="461"/>
    </location>
</feature>
<evidence type="ECO:0000256" key="1">
    <source>
        <dbReference type="ARBA" id="ARBA00004141"/>
    </source>
</evidence>
<feature type="transmembrane region" description="Helical" evidence="6">
    <location>
        <begin position="214"/>
        <end position="236"/>
    </location>
</feature>
<dbReference type="InterPro" id="IPR011701">
    <property type="entry name" value="MFS"/>
</dbReference>
<feature type="transmembrane region" description="Helical" evidence="6">
    <location>
        <begin position="351"/>
        <end position="370"/>
    </location>
</feature>
<evidence type="ECO:0000256" key="3">
    <source>
        <dbReference type="ARBA" id="ARBA00022989"/>
    </source>
</evidence>
<dbReference type="CDD" id="cd17386">
    <property type="entry name" value="MFS_SLC46"/>
    <property type="match status" value="1"/>
</dbReference>
<dbReference type="Gene3D" id="1.20.1250.20">
    <property type="entry name" value="MFS general substrate transporter like domains"/>
    <property type="match status" value="1"/>
</dbReference>
<feature type="transmembrane region" description="Helical" evidence="6">
    <location>
        <begin position="181"/>
        <end position="202"/>
    </location>
</feature>
<feature type="transmembrane region" description="Helical" evidence="6">
    <location>
        <begin position="242"/>
        <end position="263"/>
    </location>
</feature>
<organism evidence="7">
    <name type="scientific">Melanaphis sacchari</name>
    <dbReference type="NCBI Taxonomy" id="742174"/>
    <lineage>
        <taxon>Eukaryota</taxon>
        <taxon>Metazoa</taxon>
        <taxon>Ecdysozoa</taxon>
        <taxon>Arthropoda</taxon>
        <taxon>Hexapoda</taxon>
        <taxon>Insecta</taxon>
        <taxon>Pterygota</taxon>
        <taxon>Neoptera</taxon>
        <taxon>Paraneoptera</taxon>
        <taxon>Hemiptera</taxon>
        <taxon>Sternorrhyncha</taxon>
        <taxon>Aphidomorpha</taxon>
        <taxon>Aphidoidea</taxon>
        <taxon>Aphididae</taxon>
        <taxon>Aphidini</taxon>
        <taxon>Melanaphis</taxon>
    </lineage>
</organism>
<name>A0A2H8TM94_9HEMI</name>
<dbReference type="PANTHER" id="PTHR23507">
    <property type="entry name" value="ZGC:174356"/>
    <property type="match status" value="1"/>
</dbReference>
<keyword evidence="4 6" id="KW-0472">Membrane</keyword>
<dbReference type="AlphaFoldDB" id="A0A2H8TM94"/>
<feature type="region of interest" description="Disordered" evidence="5">
    <location>
        <begin position="1"/>
        <end position="27"/>
    </location>
</feature>
<feature type="compositionally biased region" description="Basic and acidic residues" evidence="5">
    <location>
        <begin position="1"/>
        <end position="21"/>
    </location>
</feature>
<evidence type="ECO:0000313" key="7">
    <source>
        <dbReference type="EMBL" id="MBW15287.1"/>
    </source>
</evidence>
<feature type="transmembrane region" description="Helical" evidence="6">
    <location>
        <begin position="315"/>
        <end position="339"/>
    </location>
</feature>
<evidence type="ECO:0000256" key="2">
    <source>
        <dbReference type="ARBA" id="ARBA00022692"/>
    </source>
</evidence>
<dbReference type="Pfam" id="PF07690">
    <property type="entry name" value="MFS_1"/>
    <property type="match status" value="1"/>
</dbReference>
<dbReference type="PANTHER" id="PTHR23507:SF1">
    <property type="entry name" value="FI18259P1-RELATED"/>
    <property type="match status" value="1"/>
</dbReference>
<dbReference type="OrthoDB" id="3026777at2759"/>